<keyword evidence="2" id="KW-1185">Reference proteome</keyword>
<organism evidence="1 2">
    <name type="scientific">Polaribacter dokdonensis DSW-5</name>
    <dbReference type="NCBI Taxonomy" id="1300348"/>
    <lineage>
        <taxon>Bacteria</taxon>
        <taxon>Pseudomonadati</taxon>
        <taxon>Bacteroidota</taxon>
        <taxon>Flavobacteriia</taxon>
        <taxon>Flavobacteriales</taxon>
        <taxon>Flavobacteriaceae</taxon>
    </lineage>
</organism>
<evidence type="ECO:0000313" key="1">
    <source>
        <dbReference type="EMBL" id="SEE46288.1"/>
    </source>
</evidence>
<dbReference type="RefSeq" id="WP_053974575.1">
    <property type="nucleotide sequence ID" value="NZ_FNUE01000002.1"/>
</dbReference>
<protein>
    <submittedName>
        <fullName evidence="1">Acyl-coenzyme A thioesterase PaaI, contains HGG motif</fullName>
    </submittedName>
</protein>
<comment type="caution">
    <text evidence="1">The sequence shown here is derived from an EMBL/GenBank/DDBJ whole genome shotgun (WGS) entry which is preliminary data.</text>
</comment>
<gene>
    <name evidence="1" type="ORF">SAMN05444353_1807</name>
</gene>
<sequence length="177" mass="20484">MYAQIQKVLEKFMGKASIYKYGFNLSPMYRRSTGRIIAVSDDLYSVTIKIKLSYKNSNYVGSIFGGSLFSATDPIFMIQLLNILDDNYVVWDKSASIKFKRPAREACYVDFIFTKDEIDKIKTDVANHNEIDLVKHIQLTNKDKSIVFAEVSKTVYIADKKYYKQKQKNKKLKKSTL</sequence>
<evidence type="ECO:0000313" key="2">
    <source>
        <dbReference type="Proteomes" id="UP000183071"/>
    </source>
</evidence>
<name>A0A1H5J3U2_9FLAO</name>
<dbReference type="EMBL" id="FNUE01000002">
    <property type="protein sequence ID" value="SEE46288.1"/>
    <property type="molecule type" value="Genomic_DNA"/>
</dbReference>
<dbReference type="InterPro" id="IPR027961">
    <property type="entry name" value="DUF4442"/>
</dbReference>
<dbReference type="SUPFAM" id="SSF54637">
    <property type="entry name" value="Thioesterase/thiol ester dehydrase-isomerase"/>
    <property type="match status" value="1"/>
</dbReference>
<proteinExistence type="predicted"/>
<dbReference type="InterPro" id="IPR029069">
    <property type="entry name" value="HotDog_dom_sf"/>
</dbReference>
<dbReference type="Gene3D" id="3.10.129.10">
    <property type="entry name" value="Hotdog Thioesterase"/>
    <property type="match status" value="1"/>
</dbReference>
<dbReference type="Proteomes" id="UP000183071">
    <property type="component" value="Unassembled WGS sequence"/>
</dbReference>
<dbReference type="Pfam" id="PF14539">
    <property type="entry name" value="DUF4442"/>
    <property type="match status" value="1"/>
</dbReference>
<reference evidence="1 2" key="1">
    <citation type="submission" date="2016-10" db="EMBL/GenBank/DDBJ databases">
        <authorList>
            <person name="Varghese N."/>
            <person name="Submissions S."/>
        </authorList>
    </citation>
    <scope>NUCLEOTIDE SEQUENCE [LARGE SCALE GENOMIC DNA]</scope>
    <source>
        <strain evidence="1 2">DSW-5</strain>
    </source>
</reference>
<accession>A0A1H5J3U2</accession>